<evidence type="ECO:0000313" key="2">
    <source>
        <dbReference type="Proteomes" id="UP001054837"/>
    </source>
</evidence>
<name>A0AAV4SZW1_9ARAC</name>
<reference evidence="1 2" key="1">
    <citation type="submission" date="2021-06" db="EMBL/GenBank/DDBJ databases">
        <title>Caerostris darwini draft genome.</title>
        <authorList>
            <person name="Kono N."/>
            <person name="Arakawa K."/>
        </authorList>
    </citation>
    <scope>NUCLEOTIDE SEQUENCE [LARGE SCALE GENOMIC DNA]</scope>
</reference>
<proteinExistence type="predicted"/>
<evidence type="ECO:0000313" key="1">
    <source>
        <dbReference type="EMBL" id="GIY39409.1"/>
    </source>
</evidence>
<gene>
    <name evidence="1" type="ORF">CDAR_85301</name>
</gene>
<protein>
    <submittedName>
        <fullName evidence="1">Uncharacterized protein</fullName>
    </submittedName>
</protein>
<accession>A0AAV4SZW1</accession>
<keyword evidence="2" id="KW-1185">Reference proteome</keyword>
<dbReference type="AlphaFoldDB" id="A0AAV4SZW1"/>
<comment type="caution">
    <text evidence="1">The sequence shown here is derived from an EMBL/GenBank/DDBJ whole genome shotgun (WGS) entry which is preliminary data.</text>
</comment>
<dbReference type="EMBL" id="BPLQ01008806">
    <property type="protein sequence ID" value="GIY39409.1"/>
    <property type="molecule type" value="Genomic_DNA"/>
</dbReference>
<dbReference type="Proteomes" id="UP001054837">
    <property type="component" value="Unassembled WGS sequence"/>
</dbReference>
<sequence length="127" mass="14586">MPCEGRHSSLHRKYNSEKTRFTLLTLAPLQRRTERTFTRLSPSVIKDRNYRDARQTRAAWFTACHQGKLRSMPLHVCWMRLVNLAQKCKVSDREQDVVISEAFNTAITFNAAVHASISRGRKAVAAN</sequence>
<organism evidence="1 2">
    <name type="scientific">Caerostris darwini</name>
    <dbReference type="NCBI Taxonomy" id="1538125"/>
    <lineage>
        <taxon>Eukaryota</taxon>
        <taxon>Metazoa</taxon>
        <taxon>Ecdysozoa</taxon>
        <taxon>Arthropoda</taxon>
        <taxon>Chelicerata</taxon>
        <taxon>Arachnida</taxon>
        <taxon>Araneae</taxon>
        <taxon>Araneomorphae</taxon>
        <taxon>Entelegynae</taxon>
        <taxon>Araneoidea</taxon>
        <taxon>Araneidae</taxon>
        <taxon>Caerostris</taxon>
    </lineage>
</organism>